<gene>
    <name evidence="7" type="ORF">C667_03108</name>
</gene>
<comment type="caution">
    <text evidence="7">The sequence shown here is derived from an EMBL/GenBank/DDBJ whole genome shotgun (WGS) entry which is preliminary data.</text>
</comment>
<proteinExistence type="predicted"/>
<comment type="subcellular location">
    <subcellularLocation>
        <location evidence="1">Membrane</location>
        <topology evidence="1">Multi-pass membrane protein</topology>
    </subcellularLocation>
</comment>
<evidence type="ECO:0000313" key="8">
    <source>
        <dbReference type="Proteomes" id="UP000013047"/>
    </source>
</evidence>
<keyword evidence="4 5" id="KW-0472">Membrane</keyword>
<sequence length="413" mass="45151">MSVPVATVAVTSRLRTWQMHLLAAGVLFCFFMIPAPGAYGVPVAWLLSVGLALNLGGWRPFFNQYRMAVWAMLALIVINAIAARVSGRALSGGYELLRSMSLMIPAVLLVMQVERRQVLGWMKAFAVMATLASGALYFWYFSQRSVMYEIYRWADVHFGNVHNLINVSALSVLCLVVILMLERGWLQRLVCGALLLFALWFQWVLKSEGTLLAFALCALGWAAVRYGGVVRAFAVAGLVLGVGGYVVQMLWPDAVQAALGIRLGGFEIRSVINARVLELIGQQPWFGYGMNNFKGLPQAAIDGTAFLYPHQIYLEALFSFGLVGMAVFMVMLFGVFRHCSRTAVLSDPLAMLGFLGAVYMAGKGLTDMKLIDLQPLGVFMIAAAFMARADSRGCCSEQAQSGFVGMRAVSTDT</sequence>
<evidence type="ECO:0000313" key="7">
    <source>
        <dbReference type="EMBL" id="ENO98557.1"/>
    </source>
</evidence>
<keyword evidence="8" id="KW-1185">Reference proteome</keyword>
<feature type="transmembrane region" description="Helical" evidence="5">
    <location>
        <begin position="316"/>
        <end position="336"/>
    </location>
</feature>
<dbReference type="OrthoDB" id="5508566at2"/>
<feature type="transmembrane region" description="Helical" evidence="5">
    <location>
        <begin position="343"/>
        <end position="361"/>
    </location>
</feature>
<feature type="transmembrane region" description="Helical" evidence="5">
    <location>
        <begin position="21"/>
        <end position="39"/>
    </location>
</feature>
<keyword evidence="2 5" id="KW-0812">Transmembrane</keyword>
<evidence type="ECO:0000256" key="4">
    <source>
        <dbReference type="ARBA" id="ARBA00023136"/>
    </source>
</evidence>
<evidence type="ECO:0000256" key="3">
    <source>
        <dbReference type="ARBA" id="ARBA00022989"/>
    </source>
</evidence>
<dbReference type="InterPro" id="IPR007016">
    <property type="entry name" value="O-antigen_ligase-rel_domated"/>
</dbReference>
<feature type="domain" description="O-antigen ligase-related" evidence="6">
    <location>
        <begin position="172"/>
        <end position="329"/>
    </location>
</feature>
<protein>
    <recommendedName>
        <fullName evidence="6">O-antigen ligase-related domain-containing protein</fullName>
    </recommendedName>
</protein>
<dbReference type="EMBL" id="AMXF01000009">
    <property type="protein sequence ID" value="ENO98557.1"/>
    <property type="molecule type" value="Genomic_DNA"/>
</dbReference>
<feature type="transmembrane region" description="Helical" evidence="5">
    <location>
        <begin position="161"/>
        <end position="181"/>
    </location>
</feature>
<evidence type="ECO:0000256" key="1">
    <source>
        <dbReference type="ARBA" id="ARBA00004141"/>
    </source>
</evidence>
<feature type="transmembrane region" description="Helical" evidence="5">
    <location>
        <begin position="211"/>
        <end position="228"/>
    </location>
</feature>
<feature type="transmembrane region" description="Helical" evidence="5">
    <location>
        <begin position="120"/>
        <end position="141"/>
    </location>
</feature>
<name>N6ZVP8_9RHOO</name>
<evidence type="ECO:0000256" key="5">
    <source>
        <dbReference type="SAM" id="Phobius"/>
    </source>
</evidence>
<dbReference type="AlphaFoldDB" id="N6ZVP8"/>
<dbReference type="Proteomes" id="UP000013047">
    <property type="component" value="Unassembled WGS sequence"/>
</dbReference>
<feature type="transmembrane region" description="Helical" evidence="5">
    <location>
        <begin position="96"/>
        <end position="113"/>
    </location>
</feature>
<evidence type="ECO:0000256" key="2">
    <source>
        <dbReference type="ARBA" id="ARBA00022692"/>
    </source>
</evidence>
<dbReference type="PANTHER" id="PTHR37422">
    <property type="entry name" value="TEICHURONIC ACID BIOSYNTHESIS PROTEIN TUAE"/>
    <property type="match status" value="1"/>
</dbReference>
<dbReference type="Pfam" id="PF04932">
    <property type="entry name" value="Wzy_C"/>
    <property type="match status" value="1"/>
</dbReference>
<organism evidence="7 8">
    <name type="scientific">Thauera phenylacetica B4P</name>
    <dbReference type="NCBI Taxonomy" id="1234382"/>
    <lineage>
        <taxon>Bacteria</taxon>
        <taxon>Pseudomonadati</taxon>
        <taxon>Pseudomonadota</taxon>
        <taxon>Betaproteobacteria</taxon>
        <taxon>Rhodocyclales</taxon>
        <taxon>Zoogloeaceae</taxon>
        <taxon>Thauera</taxon>
    </lineage>
</organism>
<reference evidence="7 8" key="1">
    <citation type="submission" date="2012-09" db="EMBL/GenBank/DDBJ databases">
        <title>Draft Genome Sequences of 6 Strains from Genus Thauera.</title>
        <authorList>
            <person name="Liu B."/>
            <person name="Shapleigh J.P."/>
            <person name="Frostegard A.H."/>
        </authorList>
    </citation>
    <scope>NUCLEOTIDE SEQUENCE [LARGE SCALE GENOMIC DNA]</scope>
    <source>
        <strain evidence="7 8">B4P</strain>
    </source>
</reference>
<dbReference type="PANTHER" id="PTHR37422:SF13">
    <property type="entry name" value="LIPOPOLYSACCHARIDE BIOSYNTHESIS PROTEIN PA4999-RELATED"/>
    <property type="match status" value="1"/>
</dbReference>
<feature type="transmembrane region" description="Helical" evidence="5">
    <location>
        <begin position="233"/>
        <end position="251"/>
    </location>
</feature>
<feature type="transmembrane region" description="Helical" evidence="5">
    <location>
        <begin position="373"/>
        <end position="389"/>
    </location>
</feature>
<feature type="transmembrane region" description="Helical" evidence="5">
    <location>
        <begin position="69"/>
        <end position="90"/>
    </location>
</feature>
<dbReference type="RefSeq" id="WP_004356779.1">
    <property type="nucleotide sequence ID" value="NZ_AMXF01000009.1"/>
</dbReference>
<dbReference type="InterPro" id="IPR051533">
    <property type="entry name" value="WaaL-like"/>
</dbReference>
<dbReference type="GO" id="GO:0016020">
    <property type="term" value="C:membrane"/>
    <property type="evidence" value="ECO:0007669"/>
    <property type="project" value="UniProtKB-SubCell"/>
</dbReference>
<keyword evidence="3 5" id="KW-1133">Transmembrane helix</keyword>
<evidence type="ECO:0000259" key="6">
    <source>
        <dbReference type="Pfam" id="PF04932"/>
    </source>
</evidence>
<accession>N6ZVP8</accession>